<name>A0A3M0A9Q7_9GAMM</name>
<dbReference type="EC" id="2.3.2.6" evidence="10 15"/>
<evidence type="ECO:0000256" key="9">
    <source>
        <dbReference type="ARBA" id="ARBA00061535"/>
    </source>
</evidence>
<dbReference type="GO" id="GO:0008914">
    <property type="term" value="F:leucyl-tRNA--protein transferase activity"/>
    <property type="evidence" value="ECO:0007669"/>
    <property type="project" value="UniProtKB-UniRule"/>
</dbReference>
<comment type="function">
    <text evidence="8 15">Functions in the N-end rule pathway of protein degradation where it conjugates Leu, Phe and, less efficiently, Met from aminoacyl-tRNAs to the N-termini of proteins containing an N-terminal arginine or lysine.</text>
</comment>
<dbReference type="Gene3D" id="3.30.70.3550">
    <property type="entry name" value="Leucyl/phenylalanyl-tRNA-protein transferase, N-terminal domain"/>
    <property type="match status" value="1"/>
</dbReference>
<dbReference type="InterPro" id="IPR016181">
    <property type="entry name" value="Acyl_CoA_acyltransferase"/>
</dbReference>
<dbReference type="InterPro" id="IPR004616">
    <property type="entry name" value="Leu/Phe-tRNA_Trfase"/>
</dbReference>
<dbReference type="GO" id="GO:0030163">
    <property type="term" value="P:protein catabolic process"/>
    <property type="evidence" value="ECO:0007669"/>
    <property type="project" value="UniProtKB-UniRule"/>
</dbReference>
<dbReference type="InterPro" id="IPR042221">
    <property type="entry name" value="Leu/Phe-tRNA_Trfase_N"/>
</dbReference>
<sequence>MTIYRLLDDDIGFPSPISNEVEEDGLLAVGGDLSPQRILHAYSQGIFPWFNEDDPLLWWSPPVRAVVAPKQVHCSRTTLKAARRGKWRVTINANFPEVMQNCREAATDRPDTWIDDRMTLAYQRLNQLGWCHSVEVWENNELIGGLYGLAIFPFFCGESMFSRRPNASKYAFYALGRMLDRIGFSWIDCQMPTPHLSSLGVKELTREDWFNTLTNTEMLTSPVLELQKGGIIEL</sequence>
<dbReference type="OrthoDB" id="9790282at2"/>
<dbReference type="PANTHER" id="PTHR30098">
    <property type="entry name" value="LEUCYL/PHENYLALANYL-TRNA--PROTEIN TRANSFERASE"/>
    <property type="match status" value="1"/>
</dbReference>
<evidence type="ECO:0000256" key="11">
    <source>
        <dbReference type="ARBA" id="ARBA00074372"/>
    </source>
</evidence>
<comment type="caution">
    <text evidence="16">The sequence shown here is derived from an EMBL/GenBank/DDBJ whole genome shotgun (WGS) entry which is preliminary data.</text>
</comment>
<reference evidence="16 17" key="1">
    <citation type="submission" date="2018-10" db="EMBL/GenBank/DDBJ databases">
        <title>Genomic Encyclopedia of Type Strains, Phase IV (KMG-IV): sequencing the most valuable type-strain genomes for metagenomic binning, comparative biology and taxonomic classification.</title>
        <authorList>
            <person name="Goeker M."/>
        </authorList>
    </citation>
    <scope>NUCLEOTIDE SEQUENCE [LARGE SCALE GENOMIC DNA]</scope>
    <source>
        <strain evidence="16 17">DSM 25080</strain>
    </source>
</reference>
<evidence type="ECO:0000313" key="16">
    <source>
        <dbReference type="EMBL" id="RMA81267.1"/>
    </source>
</evidence>
<keyword evidence="2 15" id="KW-0963">Cytoplasm</keyword>
<dbReference type="Proteomes" id="UP000267187">
    <property type="component" value="Unassembled WGS sequence"/>
</dbReference>
<evidence type="ECO:0000256" key="15">
    <source>
        <dbReference type="HAMAP-Rule" id="MF_00688"/>
    </source>
</evidence>
<evidence type="ECO:0000256" key="6">
    <source>
        <dbReference type="ARBA" id="ARBA00050652"/>
    </source>
</evidence>
<dbReference type="FunFam" id="3.30.70.3550:FF:000001">
    <property type="entry name" value="Leucyl/phenylalanyl-tRNA--protein transferase"/>
    <property type="match status" value="1"/>
</dbReference>
<dbReference type="RefSeq" id="WP_121876416.1">
    <property type="nucleotide sequence ID" value="NZ_REFJ01000002.1"/>
</dbReference>
<keyword evidence="3 15" id="KW-0808">Transferase</keyword>
<protein>
    <recommendedName>
        <fullName evidence="11 15">Leucyl/phenylalanyl-tRNA--protein transferase</fullName>
        <ecNumber evidence="10 15">2.3.2.6</ecNumber>
    </recommendedName>
    <alternativeName>
        <fullName evidence="12 15">L/F-transferase</fullName>
    </alternativeName>
    <alternativeName>
        <fullName evidence="13 15">Leucyltransferase</fullName>
    </alternativeName>
    <alternativeName>
        <fullName evidence="14 15">Phenyalanyltransferase</fullName>
    </alternativeName>
</protein>
<evidence type="ECO:0000256" key="7">
    <source>
        <dbReference type="ARBA" id="ARBA00051538"/>
    </source>
</evidence>
<comment type="catalytic activity">
    <reaction evidence="6 15">
        <text>N-terminal L-arginyl-[protein] + L-leucyl-tRNA(Leu) = N-terminal L-leucyl-L-arginyl-[protein] + tRNA(Leu) + H(+)</text>
        <dbReference type="Rhea" id="RHEA:50416"/>
        <dbReference type="Rhea" id="RHEA-COMP:9613"/>
        <dbReference type="Rhea" id="RHEA-COMP:9622"/>
        <dbReference type="Rhea" id="RHEA-COMP:12672"/>
        <dbReference type="Rhea" id="RHEA-COMP:12673"/>
        <dbReference type="ChEBI" id="CHEBI:15378"/>
        <dbReference type="ChEBI" id="CHEBI:64719"/>
        <dbReference type="ChEBI" id="CHEBI:78442"/>
        <dbReference type="ChEBI" id="CHEBI:78494"/>
        <dbReference type="ChEBI" id="CHEBI:133044"/>
        <dbReference type="EC" id="2.3.2.6"/>
    </reaction>
</comment>
<comment type="catalytic activity">
    <reaction evidence="5 15">
        <text>L-phenylalanyl-tRNA(Phe) + an N-terminal L-alpha-aminoacyl-[protein] = an N-terminal L-phenylalanyl-L-alpha-aminoacyl-[protein] + tRNA(Phe)</text>
        <dbReference type="Rhea" id="RHEA:43632"/>
        <dbReference type="Rhea" id="RHEA-COMP:9668"/>
        <dbReference type="Rhea" id="RHEA-COMP:9699"/>
        <dbReference type="Rhea" id="RHEA-COMP:10636"/>
        <dbReference type="Rhea" id="RHEA-COMP:10637"/>
        <dbReference type="ChEBI" id="CHEBI:78442"/>
        <dbReference type="ChEBI" id="CHEBI:78531"/>
        <dbReference type="ChEBI" id="CHEBI:78597"/>
        <dbReference type="ChEBI" id="CHEBI:83561"/>
        <dbReference type="EC" id="2.3.2.6"/>
    </reaction>
</comment>
<dbReference type="SUPFAM" id="SSF55729">
    <property type="entry name" value="Acyl-CoA N-acyltransferases (Nat)"/>
    <property type="match status" value="1"/>
</dbReference>
<evidence type="ECO:0000256" key="4">
    <source>
        <dbReference type="ARBA" id="ARBA00023315"/>
    </source>
</evidence>
<keyword evidence="4 15" id="KW-0012">Acyltransferase</keyword>
<dbReference type="EMBL" id="REFJ01000002">
    <property type="protein sequence ID" value="RMA81267.1"/>
    <property type="molecule type" value="Genomic_DNA"/>
</dbReference>
<comment type="catalytic activity">
    <reaction evidence="7 15">
        <text>N-terminal L-lysyl-[protein] + L-leucyl-tRNA(Leu) = N-terminal L-leucyl-L-lysyl-[protein] + tRNA(Leu) + H(+)</text>
        <dbReference type="Rhea" id="RHEA:12340"/>
        <dbReference type="Rhea" id="RHEA-COMP:9613"/>
        <dbReference type="Rhea" id="RHEA-COMP:9622"/>
        <dbReference type="Rhea" id="RHEA-COMP:12670"/>
        <dbReference type="Rhea" id="RHEA-COMP:12671"/>
        <dbReference type="ChEBI" id="CHEBI:15378"/>
        <dbReference type="ChEBI" id="CHEBI:65249"/>
        <dbReference type="ChEBI" id="CHEBI:78442"/>
        <dbReference type="ChEBI" id="CHEBI:78494"/>
        <dbReference type="ChEBI" id="CHEBI:133043"/>
        <dbReference type="EC" id="2.3.2.6"/>
    </reaction>
</comment>
<organism evidence="16 17">
    <name type="scientific">Umboniibacter marinipuniceus</name>
    <dbReference type="NCBI Taxonomy" id="569599"/>
    <lineage>
        <taxon>Bacteria</taxon>
        <taxon>Pseudomonadati</taxon>
        <taxon>Pseudomonadota</taxon>
        <taxon>Gammaproteobacteria</taxon>
        <taxon>Cellvibrionales</taxon>
        <taxon>Cellvibrionaceae</taxon>
        <taxon>Umboniibacter</taxon>
    </lineage>
</organism>
<dbReference type="Gene3D" id="3.40.630.70">
    <property type="entry name" value="Leucyl/phenylalanyl-tRNA-protein transferase, C-terminal domain"/>
    <property type="match status" value="1"/>
</dbReference>
<evidence type="ECO:0000256" key="1">
    <source>
        <dbReference type="ARBA" id="ARBA00004496"/>
    </source>
</evidence>
<evidence type="ECO:0000256" key="5">
    <source>
        <dbReference type="ARBA" id="ARBA00050607"/>
    </source>
</evidence>
<dbReference type="AlphaFoldDB" id="A0A3M0A9Q7"/>
<evidence type="ECO:0000256" key="12">
    <source>
        <dbReference type="ARBA" id="ARBA00077136"/>
    </source>
</evidence>
<evidence type="ECO:0000256" key="8">
    <source>
        <dbReference type="ARBA" id="ARBA00054043"/>
    </source>
</evidence>
<gene>
    <name evidence="15" type="primary">aat</name>
    <name evidence="16" type="ORF">DFR27_1076</name>
</gene>
<accession>A0A3M0A9Q7</accession>
<dbReference type="Pfam" id="PF03588">
    <property type="entry name" value="Leu_Phe_trans"/>
    <property type="match status" value="1"/>
</dbReference>
<dbReference type="PANTHER" id="PTHR30098:SF2">
    <property type="entry name" value="LEUCYL_PHENYLALANYL-TRNA--PROTEIN TRANSFERASE"/>
    <property type="match status" value="1"/>
</dbReference>
<comment type="subcellular location">
    <subcellularLocation>
        <location evidence="1 15">Cytoplasm</location>
    </subcellularLocation>
</comment>
<evidence type="ECO:0000256" key="13">
    <source>
        <dbReference type="ARBA" id="ARBA00077165"/>
    </source>
</evidence>
<evidence type="ECO:0000256" key="14">
    <source>
        <dbReference type="ARBA" id="ARBA00083640"/>
    </source>
</evidence>
<comment type="similarity">
    <text evidence="9 15">Belongs to the L/F-transferase family.</text>
</comment>
<proteinExistence type="inferred from homology"/>
<keyword evidence="17" id="KW-1185">Reference proteome</keyword>
<dbReference type="HAMAP" id="MF_00688">
    <property type="entry name" value="Leu_Phe_trans"/>
    <property type="match status" value="1"/>
</dbReference>
<evidence type="ECO:0000256" key="10">
    <source>
        <dbReference type="ARBA" id="ARBA00066767"/>
    </source>
</evidence>
<dbReference type="NCBIfam" id="TIGR00667">
    <property type="entry name" value="aat"/>
    <property type="match status" value="1"/>
</dbReference>
<dbReference type="GO" id="GO:0005737">
    <property type="term" value="C:cytoplasm"/>
    <property type="evidence" value="ECO:0007669"/>
    <property type="project" value="UniProtKB-SubCell"/>
</dbReference>
<evidence type="ECO:0000256" key="3">
    <source>
        <dbReference type="ARBA" id="ARBA00022679"/>
    </source>
</evidence>
<evidence type="ECO:0000256" key="2">
    <source>
        <dbReference type="ARBA" id="ARBA00022490"/>
    </source>
</evidence>
<dbReference type="InterPro" id="IPR042203">
    <property type="entry name" value="Leu/Phe-tRNA_Trfase_C"/>
</dbReference>
<evidence type="ECO:0000313" key="17">
    <source>
        <dbReference type="Proteomes" id="UP000267187"/>
    </source>
</evidence>